<protein>
    <submittedName>
        <fullName evidence="10">HAMP domain-containing protein</fullName>
    </submittedName>
</protein>
<evidence type="ECO:0000259" key="7">
    <source>
        <dbReference type="PROSITE" id="PS50111"/>
    </source>
</evidence>
<dbReference type="CDD" id="cd06225">
    <property type="entry name" value="HAMP"/>
    <property type="match status" value="1"/>
</dbReference>
<evidence type="ECO:0000256" key="3">
    <source>
        <dbReference type="ARBA" id="ARBA00023224"/>
    </source>
</evidence>
<dbReference type="SMART" id="SM00283">
    <property type="entry name" value="MA"/>
    <property type="match status" value="1"/>
</dbReference>
<proteinExistence type="inferred from homology"/>
<dbReference type="PANTHER" id="PTHR32089">
    <property type="entry name" value="METHYL-ACCEPTING CHEMOTAXIS PROTEIN MCPB"/>
    <property type="match status" value="1"/>
</dbReference>
<dbReference type="Pfam" id="PF00672">
    <property type="entry name" value="HAMP"/>
    <property type="match status" value="1"/>
</dbReference>
<dbReference type="Proteomes" id="UP000332515">
    <property type="component" value="Unassembled WGS sequence"/>
</dbReference>
<evidence type="ECO:0000256" key="4">
    <source>
        <dbReference type="ARBA" id="ARBA00029447"/>
    </source>
</evidence>
<gene>
    <name evidence="10" type="ORF">F0357_08125</name>
</gene>
<evidence type="ECO:0000256" key="5">
    <source>
        <dbReference type="PROSITE-ProRule" id="PRU00284"/>
    </source>
</evidence>
<dbReference type="RefSeq" id="WP_153479864.1">
    <property type="nucleotide sequence ID" value="NZ_VWNA01000001.1"/>
</dbReference>
<dbReference type="InterPro" id="IPR004089">
    <property type="entry name" value="MCPsignal_dom"/>
</dbReference>
<dbReference type="InterPro" id="IPR003660">
    <property type="entry name" value="HAMP_dom"/>
</dbReference>
<keyword evidence="2" id="KW-1003">Cell membrane</keyword>
<feature type="domain" description="T-SNARE coiled-coil homology" evidence="8">
    <location>
        <begin position="461"/>
        <end position="523"/>
    </location>
</feature>
<dbReference type="PROSITE" id="PS50111">
    <property type="entry name" value="CHEMOTAXIS_TRANSDUC_2"/>
    <property type="match status" value="1"/>
</dbReference>
<dbReference type="PANTHER" id="PTHR32089:SF112">
    <property type="entry name" value="LYSOZYME-LIKE PROTEIN-RELATED"/>
    <property type="match status" value="1"/>
</dbReference>
<dbReference type="GO" id="GO:0007165">
    <property type="term" value="P:signal transduction"/>
    <property type="evidence" value="ECO:0007669"/>
    <property type="project" value="UniProtKB-KW"/>
</dbReference>
<evidence type="ECO:0000313" key="11">
    <source>
        <dbReference type="Proteomes" id="UP000332515"/>
    </source>
</evidence>
<feature type="domain" description="Methyl-accepting transducer" evidence="7">
    <location>
        <begin position="309"/>
        <end position="545"/>
    </location>
</feature>
<dbReference type="Gene3D" id="1.10.287.950">
    <property type="entry name" value="Methyl-accepting chemotaxis protein"/>
    <property type="match status" value="1"/>
</dbReference>
<reference evidence="10 11" key="1">
    <citation type="submission" date="2019-09" db="EMBL/GenBank/DDBJ databases">
        <title>Segnochrobactrum spirostomi gen. nov., sp. nov., isolated from the ciliate Spirostomum cf. yagiui and description of a novel family, Segnochrobactraceae fam. nov. within the order Rhizobiales of the class Alphaproteobacteria.</title>
        <authorList>
            <person name="Akter S."/>
            <person name="Shazib S.U.A."/>
            <person name="Shin M.K."/>
        </authorList>
    </citation>
    <scope>NUCLEOTIDE SEQUENCE [LARGE SCALE GENOMIC DNA]</scope>
    <source>
        <strain evidence="10 11">Sp-1</strain>
    </source>
</reference>
<keyword evidence="6" id="KW-0812">Transmembrane</keyword>
<keyword evidence="6" id="KW-0472">Membrane</keyword>
<feature type="transmembrane region" description="Helical" evidence="6">
    <location>
        <begin position="192"/>
        <end position="218"/>
    </location>
</feature>
<comment type="similarity">
    <text evidence="4">Belongs to the methyl-accepting chemotaxis (MCP) protein family.</text>
</comment>
<dbReference type="AlphaFoldDB" id="A0A6A7Y3E7"/>
<dbReference type="InterPro" id="IPR000727">
    <property type="entry name" value="T_SNARE_dom"/>
</dbReference>
<dbReference type="SMART" id="SM00304">
    <property type="entry name" value="HAMP"/>
    <property type="match status" value="1"/>
</dbReference>
<name>A0A6A7Y3E7_9HYPH</name>
<keyword evidence="3 5" id="KW-0807">Transducer</keyword>
<evidence type="ECO:0000313" key="10">
    <source>
        <dbReference type="EMBL" id="MQT12621.1"/>
    </source>
</evidence>
<dbReference type="SUPFAM" id="SSF58104">
    <property type="entry name" value="Methyl-accepting chemotaxis protein (MCP) signaling domain"/>
    <property type="match status" value="1"/>
</dbReference>
<evidence type="ECO:0000259" key="9">
    <source>
        <dbReference type="PROSITE" id="PS50885"/>
    </source>
</evidence>
<keyword evidence="2" id="KW-0997">Cell inner membrane</keyword>
<dbReference type="PROSITE" id="PS50885">
    <property type="entry name" value="HAMP"/>
    <property type="match status" value="1"/>
</dbReference>
<keyword evidence="6" id="KW-1133">Transmembrane helix</keyword>
<comment type="caution">
    <text evidence="10">The sequence shown here is derived from an EMBL/GenBank/DDBJ whole genome shotgun (WGS) entry which is preliminary data.</text>
</comment>
<keyword evidence="11" id="KW-1185">Reference proteome</keyword>
<dbReference type="Pfam" id="PF00015">
    <property type="entry name" value="MCPsignal"/>
    <property type="match status" value="1"/>
</dbReference>
<organism evidence="10 11">
    <name type="scientific">Segnochrobactrum spirostomi</name>
    <dbReference type="NCBI Taxonomy" id="2608987"/>
    <lineage>
        <taxon>Bacteria</taxon>
        <taxon>Pseudomonadati</taxon>
        <taxon>Pseudomonadota</taxon>
        <taxon>Alphaproteobacteria</taxon>
        <taxon>Hyphomicrobiales</taxon>
        <taxon>Segnochrobactraceae</taxon>
        <taxon>Segnochrobactrum</taxon>
    </lineage>
</organism>
<accession>A0A6A7Y3E7</accession>
<evidence type="ECO:0000256" key="2">
    <source>
        <dbReference type="ARBA" id="ARBA00022519"/>
    </source>
</evidence>
<dbReference type="EMBL" id="VWNA01000001">
    <property type="protein sequence ID" value="MQT12621.1"/>
    <property type="molecule type" value="Genomic_DNA"/>
</dbReference>
<evidence type="ECO:0000256" key="6">
    <source>
        <dbReference type="SAM" id="Phobius"/>
    </source>
</evidence>
<evidence type="ECO:0000256" key="1">
    <source>
        <dbReference type="ARBA" id="ARBA00004429"/>
    </source>
</evidence>
<dbReference type="PROSITE" id="PS50192">
    <property type="entry name" value="T_SNARE"/>
    <property type="match status" value="1"/>
</dbReference>
<evidence type="ECO:0000259" key="8">
    <source>
        <dbReference type="PROSITE" id="PS50192"/>
    </source>
</evidence>
<comment type="subcellular location">
    <subcellularLocation>
        <location evidence="1">Cell inner membrane</location>
        <topology evidence="1">Multi-pass membrane protein</topology>
    </subcellularLocation>
</comment>
<dbReference type="Gene3D" id="6.10.340.10">
    <property type="match status" value="1"/>
</dbReference>
<sequence length="566" mass="58698">MSFKNASIIWKVASLLILLGLVSAAGAIYAANNMLALDGMYSRIIDGPSKASVQLSRAGRFTSDMAGAIYSNIAAFSDDDKKDAVAAQANAVKGFDTNMDDAASAVPAYGKGILALKADFHKALDDTCAEVVRIANQPPTMVSNAKASRLMMKQCEPAIRGVIQKMIVLNDLIRGDAERDSAAGSAQARVTIAFTLGGILGATLIITIIAVFLVRAFVVKPIRSMIGVMGAMGDGDLSREVTGTQRRDEVGAIAKALAVLRNQLGEAEAARRERAERAADERVMMERRESLAKTFVAQVQDLAARFTGASNEVAVAARNLSATAEETAFQAQAVASAAEEAATNVQTVAASAEELAVSIREITSQVTQSADVADVAFKEVEASNARIEELSSAATAIGDVINLIKGIADQTNLLALNATIEAARAGEAGRGFAVVASEVKELAAQTAKATSEISTKVGEIQQTTQGTVTSMGEIVRVVSNIKSTSTTIASAVEEQGSATGEIAHNCQQAADGTNRVTENIGGVGRAADATGSAAAQLLSLSQDLSGQAADLSRVVETFVEELKAAA</sequence>
<dbReference type="GO" id="GO:0005886">
    <property type="term" value="C:plasma membrane"/>
    <property type="evidence" value="ECO:0007669"/>
    <property type="project" value="UniProtKB-SubCell"/>
</dbReference>
<feature type="domain" description="HAMP" evidence="9">
    <location>
        <begin position="216"/>
        <end position="269"/>
    </location>
</feature>